<comment type="caution">
    <text evidence="10">The sequence shown here is derived from an EMBL/GenBank/DDBJ whole genome shotgun (WGS) entry which is preliminary data.</text>
</comment>
<dbReference type="GO" id="GO:0005737">
    <property type="term" value="C:cytoplasm"/>
    <property type="evidence" value="ECO:0007669"/>
    <property type="project" value="TreeGrafter"/>
</dbReference>
<keyword evidence="3" id="KW-0808">Transferase</keyword>
<dbReference type="PANTHER" id="PTHR12595:SF0">
    <property type="entry name" value="ADENYLATE KINASE ISOENZYME 6"/>
    <property type="match status" value="1"/>
</dbReference>
<reference evidence="10" key="2">
    <citation type="submission" date="2023-06" db="EMBL/GenBank/DDBJ databases">
        <authorList>
            <person name="Ma L."/>
            <person name="Liu K.-W."/>
            <person name="Li Z."/>
            <person name="Hsiao Y.-Y."/>
            <person name="Qi Y."/>
            <person name="Fu T."/>
            <person name="Tang G."/>
            <person name="Zhang D."/>
            <person name="Sun W.-H."/>
            <person name="Liu D.-K."/>
            <person name="Li Y."/>
            <person name="Chen G.-Z."/>
            <person name="Liu X.-D."/>
            <person name="Liao X.-Y."/>
            <person name="Jiang Y.-T."/>
            <person name="Yu X."/>
            <person name="Hao Y."/>
            <person name="Huang J."/>
            <person name="Zhao X.-W."/>
            <person name="Ke S."/>
            <person name="Chen Y.-Y."/>
            <person name="Wu W.-L."/>
            <person name="Hsu J.-L."/>
            <person name="Lin Y.-F."/>
            <person name="Huang M.-D."/>
            <person name="Li C.-Y."/>
            <person name="Huang L."/>
            <person name="Wang Z.-W."/>
            <person name="Zhao X."/>
            <person name="Zhong W.-Y."/>
            <person name="Peng D.-H."/>
            <person name="Ahmad S."/>
            <person name="Lan S."/>
            <person name="Zhang J.-S."/>
            <person name="Tsai W.-C."/>
            <person name="Van De Peer Y."/>
            <person name="Liu Z.-J."/>
        </authorList>
    </citation>
    <scope>NUCLEOTIDE SEQUENCE</scope>
    <source>
        <strain evidence="10">SCP</strain>
        <tissue evidence="10">Leaves</tissue>
    </source>
</reference>
<dbReference type="PANTHER" id="PTHR12595">
    <property type="entry name" value="POS9-ACTIVATING FACTOR FAP7-RELATED"/>
    <property type="match status" value="1"/>
</dbReference>
<evidence type="ECO:0000256" key="3">
    <source>
        <dbReference type="ARBA" id="ARBA00022679"/>
    </source>
</evidence>
<dbReference type="AlphaFoldDB" id="A0AAV9A201"/>
<evidence type="ECO:0000313" key="11">
    <source>
        <dbReference type="Proteomes" id="UP001179952"/>
    </source>
</evidence>
<evidence type="ECO:0000313" key="7">
    <source>
        <dbReference type="EMBL" id="KAK1257630.1"/>
    </source>
</evidence>
<dbReference type="GO" id="GO:0016887">
    <property type="term" value="F:ATP hydrolysis activity"/>
    <property type="evidence" value="ECO:0007669"/>
    <property type="project" value="InterPro"/>
</dbReference>
<keyword evidence="4" id="KW-0547">Nucleotide-binding</keyword>
<evidence type="ECO:0000256" key="4">
    <source>
        <dbReference type="ARBA" id="ARBA00022741"/>
    </source>
</evidence>
<dbReference type="GO" id="GO:0005524">
    <property type="term" value="F:ATP binding"/>
    <property type="evidence" value="ECO:0007669"/>
    <property type="project" value="UniProtKB-KW"/>
</dbReference>
<dbReference type="InterPro" id="IPR020618">
    <property type="entry name" value="Adenyl_kinase_AK6"/>
</dbReference>
<keyword evidence="5" id="KW-0418">Kinase</keyword>
<keyword evidence="1" id="KW-0690">Ribosome biogenesis</keyword>
<dbReference type="InterPro" id="IPR027417">
    <property type="entry name" value="P-loop_NTPase"/>
</dbReference>
<protein>
    <submittedName>
        <fullName evidence="10">Uncharacterized protein</fullName>
    </submittedName>
</protein>
<gene>
    <name evidence="7" type="ORF">QJS04_geneDACA024989</name>
    <name evidence="8" type="ORF">QJS04_geneDACA024992</name>
    <name evidence="9" type="ORF">QJS04_geneDACA024995</name>
    <name evidence="10" type="ORF">QJS04_geneDACA024998</name>
</gene>
<evidence type="ECO:0000313" key="9">
    <source>
        <dbReference type="EMBL" id="KAK1257639.1"/>
    </source>
</evidence>
<dbReference type="EMBL" id="JAUJYN010000037">
    <property type="protein sequence ID" value="KAK1257630.1"/>
    <property type="molecule type" value="Genomic_DNA"/>
</dbReference>
<evidence type="ECO:0000256" key="2">
    <source>
        <dbReference type="ARBA" id="ARBA00022552"/>
    </source>
</evidence>
<dbReference type="GO" id="GO:0005634">
    <property type="term" value="C:nucleus"/>
    <property type="evidence" value="ECO:0007669"/>
    <property type="project" value="TreeGrafter"/>
</dbReference>
<dbReference type="GO" id="GO:0006364">
    <property type="term" value="P:rRNA processing"/>
    <property type="evidence" value="ECO:0007669"/>
    <property type="project" value="UniProtKB-KW"/>
</dbReference>
<evidence type="ECO:0000256" key="5">
    <source>
        <dbReference type="ARBA" id="ARBA00022777"/>
    </source>
</evidence>
<evidence type="ECO:0000256" key="1">
    <source>
        <dbReference type="ARBA" id="ARBA00022517"/>
    </source>
</evidence>
<dbReference type="Gene3D" id="3.40.50.300">
    <property type="entry name" value="P-loop containing nucleotide triphosphate hydrolases"/>
    <property type="match status" value="1"/>
</dbReference>
<organism evidence="10 11">
    <name type="scientific">Acorus gramineus</name>
    <name type="common">Dwarf sweet flag</name>
    <dbReference type="NCBI Taxonomy" id="55184"/>
    <lineage>
        <taxon>Eukaryota</taxon>
        <taxon>Viridiplantae</taxon>
        <taxon>Streptophyta</taxon>
        <taxon>Embryophyta</taxon>
        <taxon>Tracheophyta</taxon>
        <taxon>Spermatophyta</taxon>
        <taxon>Magnoliopsida</taxon>
        <taxon>Liliopsida</taxon>
        <taxon>Acoraceae</taxon>
        <taxon>Acorus</taxon>
    </lineage>
</organism>
<keyword evidence="11" id="KW-1185">Reference proteome</keyword>
<dbReference type="Proteomes" id="UP001179952">
    <property type="component" value="Unassembled WGS sequence"/>
</dbReference>
<reference evidence="10" key="1">
    <citation type="journal article" date="2023" name="Nat. Commun.">
        <title>Diploid and tetraploid genomes of Acorus and the evolution of monocots.</title>
        <authorList>
            <person name="Ma L."/>
            <person name="Liu K.W."/>
            <person name="Li Z."/>
            <person name="Hsiao Y.Y."/>
            <person name="Qi Y."/>
            <person name="Fu T."/>
            <person name="Tang G.D."/>
            <person name="Zhang D."/>
            <person name="Sun W.H."/>
            <person name="Liu D.K."/>
            <person name="Li Y."/>
            <person name="Chen G.Z."/>
            <person name="Liu X.D."/>
            <person name="Liao X.Y."/>
            <person name="Jiang Y.T."/>
            <person name="Yu X."/>
            <person name="Hao Y."/>
            <person name="Huang J."/>
            <person name="Zhao X.W."/>
            <person name="Ke S."/>
            <person name="Chen Y.Y."/>
            <person name="Wu W.L."/>
            <person name="Hsu J.L."/>
            <person name="Lin Y.F."/>
            <person name="Huang M.D."/>
            <person name="Li C.Y."/>
            <person name="Huang L."/>
            <person name="Wang Z.W."/>
            <person name="Zhao X."/>
            <person name="Zhong W.Y."/>
            <person name="Peng D.H."/>
            <person name="Ahmad S."/>
            <person name="Lan S."/>
            <person name="Zhang J.S."/>
            <person name="Tsai W.C."/>
            <person name="Van de Peer Y."/>
            <person name="Liu Z.J."/>
        </authorList>
    </citation>
    <scope>NUCLEOTIDE SEQUENCE</scope>
    <source>
        <strain evidence="10">SCP</strain>
    </source>
</reference>
<evidence type="ECO:0000313" key="8">
    <source>
        <dbReference type="EMBL" id="KAK1257636.1"/>
    </source>
</evidence>
<dbReference type="EMBL" id="JAUJYN010000037">
    <property type="protein sequence ID" value="KAK1257642.1"/>
    <property type="molecule type" value="Genomic_DNA"/>
</dbReference>
<keyword evidence="2" id="KW-0698">rRNA processing</keyword>
<proteinExistence type="predicted"/>
<evidence type="ECO:0000313" key="10">
    <source>
        <dbReference type="EMBL" id="KAK1257642.1"/>
    </source>
</evidence>
<sequence length="72" mass="8127">MGAKLINNIECEIFQVLLDEARTSYAEDIVISLQSDSVEDISNNVTVLTEWITNWRPSRSGLDQGLIVKEMN</sequence>
<accession>A0AAV9A201</accession>
<keyword evidence="6" id="KW-0067">ATP-binding</keyword>
<name>A0AAV9A201_ACOGR</name>
<dbReference type="EMBL" id="JAUJYN010000037">
    <property type="protein sequence ID" value="KAK1257636.1"/>
    <property type="molecule type" value="Genomic_DNA"/>
</dbReference>
<dbReference type="GO" id="GO:0004017">
    <property type="term" value="F:AMP kinase activity"/>
    <property type="evidence" value="ECO:0007669"/>
    <property type="project" value="InterPro"/>
</dbReference>
<dbReference type="EMBL" id="JAUJYN010000037">
    <property type="protein sequence ID" value="KAK1257639.1"/>
    <property type="molecule type" value="Genomic_DNA"/>
</dbReference>
<evidence type="ECO:0000256" key="6">
    <source>
        <dbReference type="ARBA" id="ARBA00022840"/>
    </source>
</evidence>